<organism evidence="1 2">
    <name type="scientific">Araneus ventricosus</name>
    <name type="common">Orbweaver spider</name>
    <name type="synonym">Epeira ventricosa</name>
    <dbReference type="NCBI Taxonomy" id="182803"/>
    <lineage>
        <taxon>Eukaryota</taxon>
        <taxon>Metazoa</taxon>
        <taxon>Ecdysozoa</taxon>
        <taxon>Arthropoda</taxon>
        <taxon>Chelicerata</taxon>
        <taxon>Arachnida</taxon>
        <taxon>Araneae</taxon>
        <taxon>Araneomorphae</taxon>
        <taxon>Entelegynae</taxon>
        <taxon>Araneoidea</taxon>
        <taxon>Araneidae</taxon>
        <taxon>Araneus</taxon>
    </lineage>
</organism>
<dbReference type="AlphaFoldDB" id="A0A4Y2ICP9"/>
<gene>
    <name evidence="1" type="ORF">AVEN_5529_1</name>
</gene>
<feature type="non-terminal residue" evidence="1">
    <location>
        <position position="64"/>
    </location>
</feature>
<keyword evidence="2" id="KW-1185">Reference proteome</keyword>
<accession>A0A4Y2ICP9</accession>
<proteinExistence type="predicted"/>
<dbReference type="EMBL" id="BGPR01185355">
    <property type="protein sequence ID" value="GBM75330.1"/>
    <property type="molecule type" value="Genomic_DNA"/>
</dbReference>
<name>A0A4Y2ICP9_ARAVE</name>
<protein>
    <submittedName>
        <fullName evidence="1">Uncharacterized protein</fullName>
    </submittedName>
</protein>
<evidence type="ECO:0000313" key="2">
    <source>
        <dbReference type="Proteomes" id="UP000499080"/>
    </source>
</evidence>
<dbReference type="Proteomes" id="UP000499080">
    <property type="component" value="Unassembled WGS sequence"/>
</dbReference>
<reference evidence="1 2" key="1">
    <citation type="journal article" date="2019" name="Sci. Rep.">
        <title>Orb-weaving spider Araneus ventricosus genome elucidates the spidroin gene catalogue.</title>
        <authorList>
            <person name="Kono N."/>
            <person name="Nakamura H."/>
            <person name="Ohtoshi R."/>
            <person name="Moran D.A.P."/>
            <person name="Shinohara A."/>
            <person name="Yoshida Y."/>
            <person name="Fujiwara M."/>
            <person name="Mori M."/>
            <person name="Tomita M."/>
            <person name="Arakawa K."/>
        </authorList>
    </citation>
    <scope>NUCLEOTIDE SEQUENCE [LARGE SCALE GENOMIC DNA]</scope>
</reference>
<sequence>MSIFLFVGLPISEEGKHGQLVSRGPSRNARKVVALAQYDGIVQKKGRTEIAAIIGAVLDTNSES</sequence>
<comment type="caution">
    <text evidence="1">The sequence shown here is derived from an EMBL/GenBank/DDBJ whole genome shotgun (WGS) entry which is preliminary data.</text>
</comment>
<evidence type="ECO:0000313" key="1">
    <source>
        <dbReference type="EMBL" id="GBM75330.1"/>
    </source>
</evidence>